<dbReference type="RefSeq" id="WP_119917827.1">
    <property type="nucleotide sequence ID" value="NZ_QYYA01000002.1"/>
</dbReference>
<feature type="signal peptide" evidence="1">
    <location>
        <begin position="1"/>
        <end position="21"/>
    </location>
</feature>
<evidence type="ECO:0008006" key="4">
    <source>
        <dbReference type="Google" id="ProtNLM"/>
    </source>
</evidence>
<reference evidence="2 3" key="1">
    <citation type="submission" date="2018-09" db="EMBL/GenBank/DDBJ databases">
        <title>Alcanivorax profundi sp. nov., isolated from 1000 m-depth seawater of the Mariana Trench.</title>
        <authorList>
            <person name="Liu J."/>
        </authorList>
    </citation>
    <scope>NUCLEOTIDE SEQUENCE [LARGE SCALE GENOMIC DNA]</scope>
    <source>
        <strain evidence="2 3">MTEO17</strain>
    </source>
</reference>
<dbReference type="PROSITE" id="PS51257">
    <property type="entry name" value="PROKAR_LIPOPROTEIN"/>
    <property type="match status" value="1"/>
</dbReference>
<comment type="caution">
    <text evidence="2">The sequence shown here is derived from an EMBL/GenBank/DDBJ whole genome shotgun (WGS) entry which is preliminary data.</text>
</comment>
<evidence type="ECO:0000313" key="2">
    <source>
        <dbReference type="EMBL" id="RJG18388.1"/>
    </source>
</evidence>
<protein>
    <recommendedName>
        <fullName evidence="4">Lipoprotein</fullName>
    </recommendedName>
</protein>
<dbReference type="Proteomes" id="UP000283734">
    <property type="component" value="Unassembled WGS sequence"/>
</dbReference>
<name>A0A418XZD8_9GAMM</name>
<accession>A0A418XZD8</accession>
<feature type="chain" id="PRO_5019482736" description="Lipoprotein" evidence="1">
    <location>
        <begin position="22"/>
        <end position="139"/>
    </location>
</feature>
<dbReference type="EMBL" id="QYYA01000002">
    <property type="protein sequence ID" value="RJG18388.1"/>
    <property type="molecule type" value="Genomic_DNA"/>
</dbReference>
<evidence type="ECO:0000313" key="3">
    <source>
        <dbReference type="Proteomes" id="UP000283734"/>
    </source>
</evidence>
<sequence length="139" mass="15322">MRCCYLMVMLGVMALSGCTNVAGEPPTTLTRTDGHVMETPALLEMALSYFSGAGYDCGEDSRSELRCRKDLRDLYIHQTHAVVEIFEDKEAGHHLLMTTRWDEGLIPGELISSEFENPDVAGFCRSLEGSGQGVCQITE</sequence>
<evidence type="ECO:0000256" key="1">
    <source>
        <dbReference type="SAM" id="SignalP"/>
    </source>
</evidence>
<proteinExistence type="predicted"/>
<gene>
    <name evidence="2" type="ORF">D4A39_07915</name>
</gene>
<dbReference type="OrthoDB" id="6078867at2"/>
<dbReference type="AlphaFoldDB" id="A0A418XZD8"/>
<organism evidence="2 3">
    <name type="scientific">Alcanivorax profundi</name>
    <dbReference type="NCBI Taxonomy" id="2338368"/>
    <lineage>
        <taxon>Bacteria</taxon>
        <taxon>Pseudomonadati</taxon>
        <taxon>Pseudomonadota</taxon>
        <taxon>Gammaproteobacteria</taxon>
        <taxon>Oceanospirillales</taxon>
        <taxon>Alcanivoracaceae</taxon>
        <taxon>Alcanivorax</taxon>
    </lineage>
</organism>
<keyword evidence="1" id="KW-0732">Signal</keyword>
<keyword evidence="3" id="KW-1185">Reference proteome</keyword>